<dbReference type="Gene3D" id="2.40.40.10">
    <property type="entry name" value="RlpA-like domain"/>
    <property type="match status" value="1"/>
</dbReference>
<feature type="domain" description="G5" evidence="2">
    <location>
        <begin position="153"/>
        <end position="233"/>
    </location>
</feature>
<evidence type="ECO:0000259" key="2">
    <source>
        <dbReference type="PROSITE" id="PS51109"/>
    </source>
</evidence>
<reference evidence="4" key="1">
    <citation type="submission" date="2017-09" db="EMBL/GenBank/DDBJ databases">
        <title>Depth-based differentiation of microbial function through sediment-hosted aquifers and enrichment of novel symbionts in the deep terrestrial subsurface.</title>
        <authorList>
            <person name="Probst A.J."/>
            <person name="Ladd B."/>
            <person name="Jarett J.K."/>
            <person name="Geller-Mcgrath D.E."/>
            <person name="Sieber C.M.K."/>
            <person name="Emerson J.B."/>
            <person name="Anantharaman K."/>
            <person name="Thomas B.C."/>
            <person name="Malmstrom R."/>
            <person name="Stieglmeier M."/>
            <person name="Klingl A."/>
            <person name="Woyke T."/>
            <person name="Ryan C.M."/>
            <person name="Banfield J.F."/>
        </authorList>
    </citation>
    <scope>NUCLEOTIDE SEQUENCE [LARGE SCALE GENOMIC DNA]</scope>
</reference>
<dbReference type="Gene3D" id="2.20.230.10">
    <property type="entry name" value="Resuscitation-promoting factor rpfb"/>
    <property type="match status" value="1"/>
</dbReference>
<organism evidence="3 4">
    <name type="scientific">Candidatus Berkelbacteria bacterium CG_4_10_14_0_2_um_filter_35_9_33_12</name>
    <dbReference type="NCBI Taxonomy" id="1974499"/>
    <lineage>
        <taxon>Bacteria</taxon>
        <taxon>Candidatus Berkelbacteria</taxon>
    </lineage>
</organism>
<dbReference type="InterPro" id="IPR011098">
    <property type="entry name" value="G5_dom"/>
</dbReference>
<name>A0A2M7W4T5_9BACT</name>
<dbReference type="Pfam" id="PF03990">
    <property type="entry name" value="DUF348"/>
    <property type="match status" value="1"/>
</dbReference>
<dbReference type="Pfam" id="PF03330">
    <property type="entry name" value="DPBB_1"/>
    <property type="match status" value="1"/>
</dbReference>
<protein>
    <recommendedName>
        <fullName evidence="2">G5 domain-containing protein</fullName>
    </recommendedName>
</protein>
<dbReference type="PROSITE" id="PS51109">
    <property type="entry name" value="G5"/>
    <property type="match status" value="1"/>
</dbReference>
<gene>
    <name evidence="3" type="ORF">COX60_00400</name>
</gene>
<evidence type="ECO:0000313" key="4">
    <source>
        <dbReference type="Proteomes" id="UP000230137"/>
    </source>
</evidence>
<dbReference type="AlphaFoldDB" id="A0A2M7W4T5"/>
<dbReference type="Proteomes" id="UP000230137">
    <property type="component" value="Unassembled WGS sequence"/>
</dbReference>
<dbReference type="EMBL" id="PFQF01000007">
    <property type="protein sequence ID" value="PJA20900.1"/>
    <property type="molecule type" value="Genomic_DNA"/>
</dbReference>
<dbReference type="SUPFAM" id="SSF50685">
    <property type="entry name" value="Barwin-like endoglucanases"/>
    <property type="match status" value="1"/>
</dbReference>
<proteinExistence type="predicted"/>
<dbReference type="CDD" id="cd22268">
    <property type="entry name" value="DPBB_RlpA-like"/>
    <property type="match status" value="1"/>
</dbReference>
<evidence type="ECO:0000256" key="1">
    <source>
        <dbReference type="ARBA" id="ARBA00022729"/>
    </source>
</evidence>
<dbReference type="InterPro" id="IPR007137">
    <property type="entry name" value="DUF348"/>
</dbReference>
<dbReference type="InterPro" id="IPR009009">
    <property type="entry name" value="RlpA-like_DPBB"/>
</dbReference>
<keyword evidence="1" id="KW-0732">Signal</keyword>
<dbReference type="PANTHER" id="PTHR34183:SF8">
    <property type="entry name" value="ENDOLYTIC PEPTIDOGLYCAN TRANSGLYCOSYLASE RLPA-RELATED"/>
    <property type="match status" value="1"/>
</dbReference>
<comment type="caution">
    <text evidence="3">The sequence shown here is derived from an EMBL/GenBank/DDBJ whole genome shotgun (WGS) entry which is preliminary data.</text>
</comment>
<dbReference type="InterPro" id="IPR036908">
    <property type="entry name" value="RlpA-like_sf"/>
</dbReference>
<evidence type="ECO:0000313" key="3">
    <source>
        <dbReference type="EMBL" id="PJA20900.1"/>
    </source>
</evidence>
<dbReference type="PANTHER" id="PTHR34183">
    <property type="entry name" value="ENDOLYTIC PEPTIDOGLYCAN TRANSGLYCOSYLASE RLPA"/>
    <property type="match status" value="1"/>
</dbReference>
<accession>A0A2M7W4T5</accession>
<dbReference type="Pfam" id="PF07501">
    <property type="entry name" value="G5"/>
    <property type="match status" value="1"/>
</dbReference>
<dbReference type="SMART" id="SM01208">
    <property type="entry name" value="G5"/>
    <property type="match status" value="1"/>
</dbReference>
<sequence>MWSKILALVLLPILFISVINIIPEENNVEGQVLGVRVAKAEQDKEDSRIKIDNYFVESSTSNFKDFVNDNQLIIYPQDKITIFPDLELGLGAKISIKRSLNLTVLDAKESREYRTFAQNIDEFLKEKSIELGELDKIDPALTHGIDAGLKIEITRVEKTNIDEKEKITYKTIRKEDPEMWKGEERIAQKGQNGEKKLTYEIIRENGEEKTRKLIKTDTSKEPVEEIIYFGTKEVVYGVGKATWYNAPPLSATHNTLPSGTMVLVTNISNGKQVTVKIVGPGIQSNAIIDLSPDAFAQLASLRAGAITVRLTKP</sequence>